<dbReference type="HOGENOM" id="CLU_1044731_0_0_9"/>
<proteinExistence type="predicted"/>
<dbReference type="eggNOG" id="ENOG502ZA2B">
    <property type="taxonomic scope" value="Bacteria"/>
</dbReference>
<sequence>MLVQILDEYKNRTEYRLLKNFYDCKAVKVNALQNGVLVLPGILLNKMNEQQLSAINEWLEDSRNQLILTPAWLEMNLKDIFNSSSVDIKISKADGRFDEVPVGYKIDTLVKNIVFRQDGKCFGIHYRKNTGVGLITVVTLPLLDYKLIQFEDKFKILFDSLLYVDKIKPEFQIEDRGLMLDDIHIYLIILSGAQVDLSQQISAKLSKYFGVTVDEKDAEEKYRELMDNKYVTHNGLTEKGLAIVKERKLKAFINAAKQRGEKEDGWD</sequence>
<dbReference type="STRING" id="868595.Desca_0289"/>
<dbReference type="EMBL" id="CP002736">
    <property type="protein sequence ID" value="AEF93193.1"/>
    <property type="molecule type" value="Genomic_DNA"/>
</dbReference>
<evidence type="ECO:0000313" key="2">
    <source>
        <dbReference type="Proteomes" id="UP000009226"/>
    </source>
</evidence>
<evidence type="ECO:0000313" key="1">
    <source>
        <dbReference type="EMBL" id="AEF93193.1"/>
    </source>
</evidence>
<gene>
    <name evidence="1" type="ordered locus">Desca_0289</name>
</gene>
<dbReference type="AlphaFoldDB" id="F6B6C2"/>
<reference evidence="1 2" key="1">
    <citation type="submission" date="2011-05" db="EMBL/GenBank/DDBJ databases">
        <title>Complete sequence of Desulfotomaculum carboxydivorans CO-1-SRB.</title>
        <authorList>
            <consortium name="US DOE Joint Genome Institute"/>
            <person name="Lucas S."/>
            <person name="Han J."/>
            <person name="Lapidus A."/>
            <person name="Cheng J.-F."/>
            <person name="Goodwin L."/>
            <person name="Pitluck S."/>
            <person name="Peters L."/>
            <person name="Mikhailova N."/>
            <person name="Lu M."/>
            <person name="Han C."/>
            <person name="Tapia R."/>
            <person name="Land M."/>
            <person name="Hauser L."/>
            <person name="Kyrpides N."/>
            <person name="Ivanova N."/>
            <person name="Pagani I."/>
            <person name="Stams A."/>
            <person name="Plugge C."/>
            <person name="Muyzer G."/>
            <person name="Kuever J."/>
            <person name="Parshina S."/>
            <person name="Ivanova A."/>
            <person name="Nazina T."/>
            <person name="Woyke T."/>
        </authorList>
    </citation>
    <scope>NUCLEOTIDE SEQUENCE [LARGE SCALE GENOMIC DNA]</scope>
    <source>
        <strain evidence="2">DSM 14880 / VKM B-2319 / CO-1-SRB</strain>
    </source>
</reference>
<dbReference type="RefSeq" id="WP_013809519.1">
    <property type="nucleotide sequence ID" value="NC_015565.1"/>
</dbReference>
<organism evidence="1 2">
    <name type="scientific">Desulfotomaculum nigrificans (strain DSM 14880 / VKM B-2319 / CO-1-SRB)</name>
    <name type="common">Desulfotomaculum carboxydivorans</name>
    <dbReference type="NCBI Taxonomy" id="868595"/>
    <lineage>
        <taxon>Bacteria</taxon>
        <taxon>Bacillati</taxon>
        <taxon>Bacillota</taxon>
        <taxon>Clostridia</taxon>
        <taxon>Eubacteriales</taxon>
        <taxon>Desulfotomaculaceae</taxon>
        <taxon>Desulfotomaculum</taxon>
    </lineage>
</organism>
<keyword evidence="2" id="KW-1185">Reference proteome</keyword>
<accession>F6B6C2</accession>
<protein>
    <submittedName>
        <fullName evidence="1">Uncharacterized protein</fullName>
    </submittedName>
</protein>
<dbReference type="Proteomes" id="UP000009226">
    <property type="component" value="Chromosome"/>
</dbReference>
<dbReference type="KEGG" id="dca:Desca_0289"/>
<name>F6B6C2_DESCC</name>